<keyword evidence="3" id="KW-0732">Signal</keyword>
<feature type="transmembrane region" description="Helical" evidence="2">
    <location>
        <begin position="335"/>
        <end position="354"/>
    </location>
</feature>
<sequence length="355" mass="35590">MTLFEISFLSGLVFLGQFAQASENVTPFNEGARLASIFSPGAESLLADISIAAVASCDVGKKTCNNKCIPFSGNCCLQGGYCESGNYCTATGCCPIGRTCSGSVRECSSGKVGCNDGCMPVGAVCCSGGGYCDAGEVCSQNETCRKPGSSGQCNPGRVVCGTGCMPAGSVCCANGRYCGAGATCQPDGCCPFGKVCCPFGGYCDAGEVCTENRACRKSSGGRGSSSSRDAGGVDRSTTSNRPSRTGSPVLPTTTFRDLSRPTLARTSSTTSSTTSSRTSSTSTRIRAAGATETPTNTPAIGVSDETPISATPASATATLFGNAGSSVAPGGRGRLSGMLLAVMTAAVWGVAILLC</sequence>
<evidence type="ECO:0000256" key="1">
    <source>
        <dbReference type="SAM" id="MobiDB-lite"/>
    </source>
</evidence>
<comment type="caution">
    <text evidence="4">The sequence shown here is derived from an EMBL/GenBank/DDBJ whole genome shotgun (WGS) entry which is preliminary data.</text>
</comment>
<dbReference type="AlphaFoldDB" id="A0A8H6K1J6"/>
<feature type="compositionally biased region" description="Low complexity" evidence="1">
    <location>
        <begin position="265"/>
        <end position="284"/>
    </location>
</feature>
<evidence type="ECO:0000256" key="3">
    <source>
        <dbReference type="SAM" id="SignalP"/>
    </source>
</evidence>
<keyword evidence="2" id="KW-0812">Transmembrane</keyword>
<keyword evidence="5" id="KW-1185">Reference proteome</keyword>
<reference evidence="4" key="1">
    <citation type="journal article" date="2020" name="Phytopathology">
        <title>Genome Sequence Resources of Colletotrichum truncatum, C. plurivorum, C. musicola, and C. sojae: Four Species Pathogenic to Soybean (Glycine max).</title>
        <authorList>
            <person name="Rogerio F."/>
            <person name="Boufleur T.R."/>
            <person name="Ciampi-Guillardi M."/>
            <person name="Sukno S.A."/>
            <person name="Thon M.R."/>
            <person name="Massola Junior N.S."/>
            <person name="Baroncelli R."/>
        </authorList>
    </citation>
    <scope>NUCLEOTIDE SEQUENCE</scope>
    <source>
        <strain evidence="4">LFN00145</strain>
    </source>
</reference>
<proteinExistence type="predicted"/>
<feature type="region of interest" description="Disordered" evidence="1">
    <location>
        <begin position="215"/>
        <end position="309"/>
    </location>
</feature>
<feature type="compositionally biased region" description="Polar residues" evidence="1">
    <location>
        <begin position="237"/>
        <end position="256"/>
    </location>
</feature>
<feature type="signal peptide" evidence="3">
    <location>
        <begin position="1"/>
        <end position="21"/>
    </location>
</feature>
<keyword evidence="2" id="KW-0472">Membrane</keyword>
<dbReference type="Proteomes" id="UP000654918">
    <property type="component" value="Unassembled WGS sequence"/>
</dbReference>
<accession>A0A8H6K1J6</accession>
<evidence type="ECO:0000256" key="2">
    <source>
        <dbReference type="SAM" id="Phobius"/>
    </source>
</evidence>
<feature type="compositionally biased region" description="Low complexity" evidence="1">
    <location>
        <begin position="224"/>
        <end position="236"/>
    </location>
</feature>
<dbReference type="EMBL" id="WIGO01000228">
    <property type="protein sequence ID" value="KAF6822765.1"/>
    <property type="molecule type" value="Genomic_DNA"/>
</dbReference>
<gene>
    <name evidence="4" type="ORF">CPLU01_11805</name>
</gene>
<protein>
    <recommendedName>
        <fullName evidence="6">GPI anchored protein</fullName>
    </recommendedName>
</protein>
<keyword evidence="2" id="KW-1133">Transmembrane helix</keyword>
<evidence type="ECO:0008006" key="6">
    <source>
        <dbReference type="Google" id="ProtNLM"/>
    </source>
</evidence>
<evidence type="ECO:0000313" key="5">
    <source>
        <dbReference type="Proteomes" id="UP000654918"/>
    </source>
</evidence>
<evidence type="ECO:0000313" key="4">
    <source>
        <dbReference type="EMBL" id="KAF6822765.1"/>
    </source>
</evidence>
<name>A0A8H6K1J6_9PEZI</name>
<organism evidence="4 5">
    <name type="scientific">Colletotrichum plurivorum</name>
    <dbReference type="NCBI Taxonomy" id="2175906"/>
    <lineage>
        <taxon>Eukaryota</taxon>
        <taxon>Fungi</taxon>
        <taxon>Dikarya</taxon>
        <taxon>Ascomycota</taxon>
        <taxon>Pezizomycotina</taxon>
        <taxon>Sordariomycetes</taxon>
        <taxon>Hypocreomycetidae</taxon>
        <taxon>Glomerellales</taxon>
        <taxon>Glomerellaceae</taxon>
        <taxon>Colletotrichum</taxon>
        <taxon>Colletotrichum orchidearum species complex</taxon>
    </lineage>
</organism>
<feature type="chain" id="PRO_5034508926" description="GPI anchored protein" evidence="3">
    <location>
        <begin position="22"/>
        <end position="355"/>
    </location>
</feature>